<evidence type="ECO:0000256" key="1">
    <source>
        <dbReference type="ARBA" id="ARBA00023015"/>
    </source>
</evidence>
<dbReference type="RefSeq" id="WP_045959058.1">
    <property type="nucleotide sequence ID" value="NZ_FO704551.1"/>
</dbReference>
<dbReference type="STRING" id="1354304.XPG1_2366"/>
<dbReference type="AlphaFoldDB" id="A0A068R413"/>
<evidence type="ECO:0000256" key="3">
    <source>
        <dbReference type="ARBA" id="ARBA00023163"/>
    </source>
</evidence>
<organism evidence="5 6">
    <name type="scientific">Xenorhabdus poinarii G6</name>
    <dbReference type="NCBI Taxonomy" id="1354304"/>
    <lineage>
        <taxon>Bacteria</taxon>
        <taxon>Pseudomonadati</taxon>
        <taxon>Pseudomonadota</taxon>
        <taxon>Gammaproteobacteria</taxon>
        <taxon>Enterobacterales</taxon>
        <taxon>Morganellaceae</taxon>
        <taxon>Xenorhabdus</taxon>
    </lineage>
</organism>
<dbReference type="Proteomes" id="UP000032735">
    <property type="component" value="Chromosome"/>
</dbReference>
<dbReference type="GO" id="GO:0043565">
    <property type="term" value="F:sequence-specific DNA binding"/>
    <property type="evidence" value="ECO:0007669"/>
    <property type="project" value="InterPro"/>
</dbReference>
<dbReference type="InterPro" id="IPR011051">
    <property type="entry name" value="RmlC_Cupin_sf"/>
</dbReference>
<name>A0A068R413_9GAMM</name>
<keyword evidence="1" id="KW-0805">Transcription regulation</keyword>
<dbReference type="InterPro" id="IPR018060">
    <property type="entry name" value="HTH_AraC"/>
</dbReference>
<accession>A0A068R413</accession>
<protein>
    <recommendedName>
        <fullName evidence="4">HTH araC/xylS-type domain-containing protein</fullName>
    </recommendedName>
</protein>
<evidence type="ECO:0000313" key="5">
    <source>
        <dbReference type="EMBL" id="CDG22022.1"/>
    </source>
</evidence>
<feature type="domain" description="HTH araC/xylS-type" evidence="4">
    <location>
        <begin position="182"/>
        <end position="263"/>
    </location>
</feature>
<dbReference type="Gene3D" id="1.10.10.60">
    <property type="entry name" value="Homeodomain-like"/>
    <property type="match status" value="2"/>
</dbReference>
<dbReference type="Pfam" id="PF02311">
    <property type="entry name" value="AraC_binding"/>
    <property type="match status" value="1"/>
</dbReference>
<dbReference type="PROSITE" id="PS00041">
    <property type="entry name" value="HTH_ARAC_FAMILY_1"/>
    <property type="match status" value="1"/>
</dbReference>
<dbReference type="InterPro" id="IPR003313">
    <property type="entry name" value="AraC-bd"/>
</dbReference>
<proteinExistence type="predicted"/>
<evidence type="ECO:0000256" key="2">
    <source>
        <dbReference type="ARBA" id="ARBA00023125"/>
    </source>
</evidence>
<dbReference type="PANTHER" id="PTHR11019">
    <property type="entry name" value="HTH-TYPE TRANSCRIPTIONAL REGULATOR NIMR"/>
    <property type="match status" value="1"/>
</dbReference>
<dbReference type="PANTHER" id="PTHR11019:SF159">
    <property type="entry name" value="TRANSCRIPTIONAL REGULATOR-RELATED"/>
    <property type="match status" value="1"/>
</dbReference>
<dbReference type="OrthoDB" id="5949386at2"/>
<dbReference type="EMBL" id="FO704551">
    <property type="protein sequence ID" value="CDG22022.1"/>
    <property type="molecule type" value="Genomic_DNA"/>
</dbReference>
<gene>
    <name evidence="5" type="ORF">XPG1_2366</name>
</gene>
<dbReference type="KEGG" id="xpo:XPG1_2366"/>
<reference evidence="5 6" key="1">
    <citation type="submission" date="2013-07" db="EMBL/GenBank/DDBJ databases">
        <authorList>
            <person name="Genoscope - CEA"/>
        </authorList>
    </citation>
    <scope>NUCLEOTIDE SEQUENCE [LARGE SCALE GENOMIC DNA]</scope>
    <source>
        <strain evidence="5 6">G6</strain>
    </source>
</reference>
<evidence type="ECO:0000259" key="4">
    <source>
        <dbReference type="PROSITE" id="PS01124"/>
    </source>
</evidence>
<dbReference type="PROSITE" id="PS01124">
    <property type="entry name" value="HTH_ARAC_FAMILY_2"/>
    <property type="match status" value="1"/>
</dbReference>
<dbReference type="Gene3D" id="2.60.120.10">
    <property type="entry name" value="Jelly Rolls"/>
    <property type="match status" value="1"/>
</dbReference>
<dbReference type="GO" id="GO:0003700">
    <property type="term" value="F:DNA-binding transcription factor activity"/>
    <property type="evidence" value="ECO:0007669"/>
    <property type="project" value="InterPro"/>
</dbReference>
<keyword evidence="6" id="KW-1185">Reference proteome</keyword>
<dbReference type="CDD" id="cd06124">
    <property type="entry name" value="cupin_NimR-like_N"/>
    <property type="match status" value="1"/>
</dbReference>
<dbReference type="Pfam" id="PF12833">
    <property type="entry name" value="HTH_18"/>
    <property type="match status" value="1"/>
</dbReference>
<dbReference type="InterPro" id="IPR009057">
    <property type="entry name" value="Homeodomain-like_sf"/>
</dbReference>
<dbReference type="HOGENOM" id="CLU_000445_87_0_6"/>
<evidence type="ECO:0000313" key="6">
    <source>
        <dbReference type="Proteomes" id="UP000032735"/>
    </source>
</evidence>
<keyword evidence="2" id="KW-0238">DNA-binding</keyword>
<dbReference type="SUPFAM" id="SSF51182">
    <property type="entry name" value="RmlC-like cupins"/>
    <property type="match status" value="1"/>
</dbReference>
<dbReference type="InterPro" id="IPR018062">
    <property type="entry name" value="HTH_AraC-typ_CS"/>
</dbReference>
<dbReference type="SMART" id="SM00342">
    <property type="entry name" value="HTH_ARAC"/>
    <property type="match status" value="1"/>
</dbReference>
<keyword evidence="3" id="KW-0804">Transcription</keyword>
<sequence length="287" mass="32815">MAWLQQSDHFDPDRLDVPVAGIAAEMGHHDSGFHQHKRGQLLFTQQGCIKITLANQISILPPTRVAWIPPGTRHRAEMRGSVGYRSIYFDIDYLNTHYLLPSETAFFSTQSEVLEATSLLQVLLERIATSSFDVDWYQGKGANLLAVFFDEIRDARREVTLLPLPFDRRLARLSFEQLPPPLHRLAADVGASEKTITRLFQRETGMNYQQWRQQWRLVKAVELLVQNKTLSYVAQELGFSNDSAFVTFFRKAMGRPPREYINNDTPNISVNVDMRGAEIPYSKACQS</sequence>
<dbReference type="InterPro" id="IPR014710">
    <property type="entry name" value="RmlC-like_jellyroll"/>
</dbReference>
<dbReference type="SUPFAM" id="SSF46689">
    <property type="entry name" value="Homeodomain-like"/>
    <property type="match status" value="1"/>
</dbReference>